<organism evidence="2">
    <name type="scientific">bioreactor metagenome</name>
    <dbReference type="NCBI Taxonomy" id="1076179"/>
    <lineage>
        <taxon>unclassified sequences</taxon>
        <taxon>metagenomes</taxon>
        <taxon>ecological metagenomes</taxon>
    </lineage>
</organism>
<keyword evidence="2" id="KW-0808">Transferase</keyword>
<dbReference type="InterPro" id="IPR029063">
    <property type="entry name" value="SAM-dependent_MTases_sf"/>
</dbReference>
<dbReference type="InterPro" id="IPR007848">
    <property type="entry name" value="Small_mtfrase_dom"/>
</dbReference>
<dbReference type="PANTHER" id="PTHR47739">
    <property type="entry name" value="TRNA1(VAL) (ADENINE(37)-N6)-METHYLTRANSFERASE"/>
    <property type="match status" value="1"/>
</dbReference>
<comment type="caution">
    <text evidence="2">The sequence shown here is derived from an EMBL/GenBank/DDBJ whole genome shotgun (WGS) entry which is preliminary data.</text>
</comment>
<name>A0A644XI52_9ZZZZ</name>
<dbReference type="AlphaFoldDB" id="A0A644XI52"/>
<dbReference type="InterPro" id="IPR050210">
    <property type="entry name" value="tRNA_Adenine-N(6)_MTase"/>
</dbReference>
<dbReference type="InterPro" id="IPR002052">
    <property type="entry name" value="DNA_methylase_N6_adenine_CS"/>
</dbReference>
<keyword evidence="2" id="KW-0489">Methyltransferase</keyword>
<dbReference type="EC" id="2.1.1.223" evidence="2"/>
<evidence type="ECO:0000259" key="1">
    <source>
        <dbReference type="Pfam" id="PF05175"/>
    </source>
</evidence>
<dbReference type="GO" id="GO:0003676">
    <property type="term" value="F:nucleic acid binding"/>
    <property type="evidence" value="ECO:0007669"/>
    <property type="project" value="InterPro"/>
</dbReference>
<dbReference type="GO" id="GO:0032259">
    <property type="term" value="P:methylation"/>
    <property type="evidence" value="ECO:0007669"/>
    <property type="project" value="UniProtKB-KW"/>
</dbReference>
<dbReference type="SUPFAM" id="SSF53335">
    <property type="entry name" value="S-adenosyl-L-methionine-dependent methyltransferases"/>
    <property type="match status" value="1"/>
</dbReference>
<evidence type="ECO:0000313" key="2">
    <source>
        <dbReference type="EMBL" id="MPM15900.1"/>
    </source>
</evidence>
<sequence>MEHWDDLCPGGLRFCWDESAHKPGTDAFLLGGFPKLRPGLQVCDLGSGTGLLGLLLLQRQRDLRITGVELQSPAAALAVRAAEENGLRDRLITLRADLRDIRSLLSAGSFDLCVSNPPYFTGGSGKAAPDAARRTARSETDCTLSDVCRAAAYLLRWGGDFCVVYRPERLCDLVCALRENGLEPKRLRMVEARPGAAPSLLLLEARRGGKPGLITEPPLRLADASGAPTDEYDAVYFRTSN</sequence>
<accession>A0A644XI52</accession>
<dbReference type="Pfam" id="PF05175">
    <property type="entry name" value="MTS"/>
    <property type="match status" value="1"/>
</dbReference>
<protein>
    <submittedName>
        <fullName evidence="2">tRNA1(Val) (Adenine(37)-N6)-methyltransferase</fullName>
        <ecNumber evidence="2">2.1.1.223</ecNumber>
    </submittedName>
</protein>
<dbReference type="GO" id="GO:0008757">
    <property type="term" value="F:S-adenosylmethionine-dependent methyltransferase activity"/>
    <property type="evidence" value="ECO:0007669"/>
    <property type="project" value="UniProtKB-ARBA"/>
</dbReference>
<feature type="domain" description="Methyltransferase small" evidence="1">
    <location>
        <begin position="27"/>
        <end position="124"/>
    </location>
</feature>
<dbReference type="EMBL" id="VSSQ01002518">
    <property type="protein sequence ID" value="MPM15900.1"/>
    <property type="molecule type" value="Genomic_DNA"/>
</dbReference>
<gene>
    <name evidence="2" type="primary">yfiC_18</name>
    <name evidence="2" type="ORF">SDC9_62274</name>
</gene>
<dbReference type="Gene3D" id="3.40.50.150">
    <property type="entry name" value="Vaccinia Virus protein VP39"/>
    <property type="match status" value="1"/>
</dbReference>
<proteinExistence type="predicted"/>
<reference evidence="2" key="1">
    <citation type="submission" date="2019-08" db="EMBL/GenBank/DDBJ databases">
        <authorList>
            <person name="Kucharzyk K."/>
            <person name="Murdoch R.W."/>
            <person name="Higgins S."/>
            <person name="Loffler F."/>
        </authorList>
    </citation>
    <scope>NUCLEOTIDE SEQUENCE</scope>
</reference>
<dbReference type="PANTHER" id="PTHR47739:SF1">
    <property type="entry name" value="TRNA1(VAL) (ADENINE(37)-N6)-METHYLTRANSFERASE"/>
    <property type="match status" value="1"/>
</dbReference>
<dbReference type="PROSITE" id="PS00092">
    <property type="entry name" value="N6_MTASE"/>
    <property type="match status" value="1"/>
</dbReference>